<reference evidence="7 8" key="1">
    <citation type="journal article" date="2019" name="ISME J.">
        <title>Insights into ecological role of a new deltaproteobacterial order Candidatus Acidulodesulfobacterales by metagenomics and metatranscriptomics.</title>
        <authorList>
            <person name="Tan S."/>
            <person name="Liu J."/>
            <person name="Fang Y."/>
            <person name="Hedlund B.P."/>
            <person name="Lian Z.H."/>
            <person name="Huang L.Y."/>
            <person name="Li J.T."/>
            <person name="Huang L.N."/>
            <person name="Li W.J."/>
            <person name="Jiang H.C."/>
            <person name="Dong H.L."/>
            <person name="Shu W.S."/>
        </authorList>
    </citation>
    <scope>NUCLEOTIDE SEQUENCE [LARGE SCALE GENOMIC DNA]</scope>
    <source>
        <strain evidence="7">AP2</strain>
    </source>
</reference>
<dbReference type="CDD" id="cd01335">
    <property type="entry name" value="Radical_SAM"/>
    <property type="match status" value="1"/>
</dbReference>
<dbReference type="Gene3D" id="3.20.20.70">
    <property type="entry name" value="Aldolase class I"/>
    <property type="match status" value="1"/>
</dbReference>
<keyword evidence="4 5" id="KW-0411">Iron-sulfur</keyword>
<evidence type="ECO:0000259" key="6">
    <source>
        <dbReference type="Pfam" id="PF04055"/>
    </source>
</evidence>
<evidence type="ECO:0000313" key="7">
    <source>
        <dbReference type="EMBL" id="RZD17400.1"/>
    </source>
</evidence>
<dbReference type="SUPFAM" id="SSF102114">
    <property type="entry name" value="Radical SAM enzymes"/>
    <property type="match status" value="1"/>
</dbReference>
<dbReference type="SFLD" id="SFLDS00029">
    <property type="entry name" value="Radical_SAM"/>
    <property type="match status" value="1"/>
</dbReference>
<dbReference type="Proteomes" id="UP000316562">
    <property type="component" value="Unassembled WGS sequence"/>
</dbReference>
<evidence type="ECO:0000256" key="3">
    <source>
        <dbReference type="ARBA" id="ARBA00023004"/>
    </source>
</evidence>
<organism evidence="7 8">
    <name type="scientific">Acididesulfobacter guangdongensis</name>
    <dbReference type="NCBI Taxonomy" id="2597225"/>
    <lineage>
        <taxon>Bacteria</taxon>
        <taxon>Deltaproteobacteria</taxon>
        <taxon>Candidatus Acidulodesulfobacterales</taxon>
        <taxon>Candidatus Acididesulfobacter</taxon>
    </lineage>
</organism>
<feature type="binding site" evidence="5">
    <location>
        <position position="78"/>
    </location>
    <ligand>
        <name>[4Fe-4S] cluster</name>
        <dbReference type="ChEBI" id="CHEBI:49883"/>
        <note>4Fe-4S-S-AdoMet</note>
    </ligand>
</feature>
<feature type="binding site" evidence="5">
    <location>
        <position position="81"/>
    </location>
    <ligand>
        <name>[4Fe-4S] cluster</name>
        <dbReference type="ChEBI" id="CHEBI:49883"/>
        <note>4Fe-4S-S-AdoMet</note>
    </ligand>
</feature>
<dbReference type="AlphaFoldDB" id="A0A519BJF9"/>
<comment type="caution">
    <text evidence="7">The sequence shown here is derived from an EMBL/GenBank/DDBJ whole genome shotgun (WGS) entry which is preliminary data.</text>
</comment>
<evidence type="ECO:0000256" key="1">
    <source>
        <dbReference type="ARBA" id="ARBA00022691"/>
    </source>
</evidence>
<dbReference type="InterPro" id="IPR040085">
    <property type="entry name" value="MJ0674-like"/>
</dbReference>
<protein>
    <submittedName>
        <fullName evidence="7">Radical SAM protein</fullName>
    </submittedName>
</protein>
<dbReference type="InterPro" id="IPR058240">
    <property type="entry name" value="rSAM_sf"/>
</dbReference>
<proteinExistence type="predicted"/>
<dbReference type="PANTHER" id="PTHR43075:SF1">
    <property type="entry name" value="FORMATE LYASE ACTIVATING ENZYME, PUTATIVE (AFU_ORTHOLOGUE AFUA_2G15630)-RELATED"/>
    <property type="match status" value="1"/>
</dbReference>
<feature type="binding site" evidence="5">
    <location>
        <position position="74"/>
    </location>
    <ligand>
        <name>[4Fe-4S] cluster</name>
        <dbReference type="ChEBI" id="CHEBI:49883"/>
        <note>4Fe-4S-S-AdoMet</note>
    </ligand>
</feature>
<dbReference type="PANTHER" id="PTHR43075">
    <property type="entry name" value="FORMATE LYASE ACTIVATING ENZYME, PUTATIVE (AFU_ORTHOLOGUE AFUA_2G15630)-RELATED"/>
    <property type="match status" value="1"/>
</dbReference>
<evidence type="ECO:0000256" key="2">
    <source>
        <dbReference type="ARBA" id="ARBA00022723"/>
    </source>
</evidence>
<dbReference type="InterPro" id="IPR007197">
    <property type="entry name" value="rSAM"/>
</dbReference>
<dbReference type="GO" id="GO:0051536">
    <property type="term" value="F:iron-sulfur cluster binding"/>
    <property type="evidence" value="ECO:0007669"/>
    <property type="project" value="UniProtKB-KW"/>
</dbReference>
<sequence>MTEKDFLYKIKYLYKIAENCSLCPRYCNAKRFQAEKGLCGAKDKLRIASFNIHRGEEPCISGENGSGTIFFSGCSLKCKFCQNYPISRFYNGKDYTVSELSDIMLELQKRGAHNINLVTSTHFMPFIADALCIAKDKGFMIPVIYNSSGYETEELIEILDGIIDIYLPDIKYSNNRIALKYSGVDNYVEVNRKALKKIYKQAGELQTDFNGIAIKGMLIRHLILPEGISGYQESFKFIAEELSENIPVSLMSQYFPAYKAFNDNAVSRKITAEEYIEAIDCLSNAGLYGYYQTDLINDLAM</sequence>
<evidence type="ECO:0000256" key="4">
    <source>
        <dbReference type="ARBA" id="ARBA00023014"/>
    </source>
</evidence>
<dbReference type="PIRSF" id="PIRSF004869">
    <property type="entry name" value="PflX_prd"/>
    <property type="match status" value="1"/>
</dbReference>
<dbReference type="EMBL" id="SGBC01000001">
    <property type="protein sequence ID" value="RZD17400.1"/>
    <property type="molecule type" value="Genomic_DNA"/>
</dbReference>
<name>A0A519BJF9_ACIG2</name>
<dbReference type="InterPro" id="IPR016431">
    <property type="entry name" value="Pyrv-formate_lyase-activ_prd"/>
</dbReference>
<evidence type="ECO:0000313" key="8">
    <source>
        <dbReference type="Proteomes" id="UP000316562"/>
    </source>
</evidence>
<gene>
    <name evidence="7" type="ORF">EVJ46_04020</name>
</gene>
<dbReference type="GO" id="GO:0046872">
    <property type="term" value="F:metal ion binding"/>
    <property type="evidence" value="ECO:0007669"/>
    <property type="project" value="UniProtKB-KW"/>
</dbReference>
<dbReference type="InterPro" id="IPR013785">
    <property type="entry name" value="Aldolase_TIM"/>
</dbReference>
<evidence type="ECO:0000256" key="5">
    <source>
        <dbReference type="PIRSR" id="PIRSR004869-50"/>
    </source>
</evidence>
<dbReference type="SFLD" id="SFLDG01099">
    <property type="entry name" value="Uncharacterised_Radical_SAM_Su"/>
    <property type="match status" value="1"/>
</dbReference>
<keyword evidence="1 5" id="KW-0949">S-adenosyl-L-methionine</keyword>
<dbReference type="GO" id="GO:0003824">
    <property type="term" value="F:catalytic activity"/>
    <property type="evidence" value="ECO:0007669"/>
    <property type="project" value="InterPro"/>
</dbReference>
<dbReference type="Pfam" id="PF04055">
    <property type="entry name" value="Radical_SAM"/>
    <property type="match status" value="1"/>
</dbReference>
<comment type="cofactor">
    <cofactor evidence="5">
        <name>[4Fe-4S] cluster</name>
        <dbReference type="ChEBI" id="CHEBI:49883"/>
    </cofactor>
    <text evidence="5">Binds 1 [4Fe-4S] cluster. The cluster is coordinated with 3 cysteines and an exchangeable S-adenosyl-L-methionine.</text>
</comment>
<keyword evidence="2 5" id="KW-0479">Metal-binding</keyword>
<feature type="domain" description="Radical SAM core" evidence="6">
    <location>
        <begin position="69"/>
        <end position="200"/>
    </location>
</feature>
<keyword evidence="3 5" id="KW-0408">Iron</keyword>
<accession>A0A519BJF9</accession>